<evidence type="ECO:0000313" key="1">
    <source>
        <dbReference type="EMBL" id="AEA12884.1"/>
    </source>
</evidence>
<name>F2L1M8_THEU7</name>
<dbReference type="EMBL" id="CP002590">
    <property type="protein sequence ID" value="AEA12884.1"/>
    <property type="molecule type" value="Genomic_DNA"/>
</dbReference>
<dbReference type="Proteomes" id="UP000008138">
    <property type="component" value="Chromosome"/>
</dbReference>
<dbReference type="eggNOG" id="arCOG05587">
    <property type="taxonomic scope" value="Archaea"/>
</dbReference>
<organism evidence="1 2">
    <name type="scientific">Thermoproteus uzoniensis (strain 768-20)</name>
    <dbReference type="NCBI Taxonomy" id="999630"/>
    <lineage>
        <taxon>Archaea</taxon>
        <taxon>Thermoproteota</taxon>
        <taxon>Thermoprotei</taxon>
        <taxon>Thermoproteales</taxon>
        <taxon>Thermoproteaceae</taxon>
        <taxon>Thermoproteus</taxon>
    </lineage>
</organism>
<dbReference type="GeneID" id="59388396"/>
<proteinExistence type="predicted"/>
<dbReference type="AlphaFoldDB" id="F2L1M8"/>
<protein>
    <submittedName>
        <fullName evidence="1">Uncharacterized protein</fullName>
    </submittedName>
</protein>
<reference evidence="1 2" key="1">
    <citation type="journal article" date="2011" name="J. Bacteriol.">
        <title>Complete genome sequence of the thermoacidophilic crenarchaeon Thermoproteus uzoniensis 768-20.</title>
        <authorList>
            <person name="Mardanov A.V."/>
            <person name="Gumerov V.M."/>
            <person name="Beletsky A.V."/>
            <person name="Prokofeva M.I."/>
            <person name="Bonch-Osmolovskaya E.A."/>
            <person name="Ravin N.V."/>
            <person name="Skryabin K.G."/>
        </authorList>
    </citation>
    <scope>NUCLEOTIDE SEQUENCE [LARGE SCALE GENOMIC DNA]</scope>
    <source>
        <strain evidence="1 2">768-20</strain>
    </source>
</reference>
<dbReference type="RefSeq" id="WP_013680219.1">
    <property type="nucleotide sequence ID" value="NC_015315.1"/>
</dbReference>
<keyword evidence="2" id="KW-1185">Reference proteome</keyword>
<dbReference type="KEGG" id="tuz:TUZN_1411"/>
<accession>F2L1M8</accession>
<dbReference type="STRING" id="999630.TUZN_1411"/>
<evidence type="ECO:0000313" key="2">
    <source>
        <dbReference type="Proteomes" id="UP000008138"/>
    </source>
</evidence>
<sequence>MLEELIERAEEAARRSGRRGWALVRLSDLAIVGVFQTPAEARKAAKEPGLYLLTEVG</sequence>
<gene>
    <name evidence="1" type="ordered locus">TUZN_1411</name>
</gene>
<reference key="2">
    <citation type="submission" date="2011-03" db="EMBL/GenBank/DDBJ databases">
        <title>Complete genome sequence of the thermoacidophilic crenarchaeon Thermoproteus uzoniensis 768-20.</title>
        <authorList>
            <person name="Mardanov A.V."/>
            <person name="Gumerov V.M."/>
            <person name="Beletsky A.V."/>
            <person name="Prokofeva M.I."/>
            <person name="Bonch-Osmolovskaya E.A."/>
            <person name="Ravin N.V."/>
            <person name="Skryabin K.G."/>
        </authorList>
    </citation>
    <scope>NUCLEOTIDE SEQUENCE</scope>
    <source>
        <strain>768-20</strain>
    </source>
</reference>
<dbReference type="HOGENOM" id="CLU_211865_0_0_2"/>